<feature type="transmembrane region" description="Helical" evidence="5">
    <location>
        <begin position="323"/>
        <end position="342"/>
    </location>
</feature>
<dbReference type="SUPFAM" id="SSF81321">
    <property type="entry name" value="Family A G protein-coupled receptor-like"/>
    <property type="match status" value="1"/>
</dbReference>
<dbReference type="InterPro" id="IPR017452">
    <property type="entry name" value="GPCR_Rhodpsn_7TM"/>
</dbReference>
<dbReference type="Gene3D" id="1.20.1070.10">
    <property type="entry name" value="Rhodopsin 7-helix transmembrane proteins"/>
    <property type="match status" value="1"/>
</dbReference>
<evidence type="ECO:0000256" key="2">
    <source>
        <dbReference type="ARBA" id="ARBA00022692"/>
    </source>
</evidence>
<feature type="transmembrane region" description="Helical" evidence="5">
    <location>
        <begin position="233"/>
        <end position="256"/>
    </location>
</feature>
<feature type="transmembrane region" description="Helical" evidence="5">
    <location>
        <begin position="285"/>
        <end position="311"/>
    </location>
</feature>
<dbReference type="PROSITE" id="PS50262">
    <property type="entry name" value="G_PROTEIN_RECEP_F1_2"/>
    <property type="match status" value="1"/>
</dbReference>
<feature type="transmembrane region" description="Helical" evidence="5">
    <location>
        <begin position="48"/>
        <end position="69"/>
    </location>
</feature>
<dbReference type="RefSeq" id="XP_055860283.1">
    <property type="nucleotide sequence ID" value="XM_056004308.1"/>
</dbReference>
<dbReference type="AlphaFoldDB" id="A0A9W2YC28"/>
<dbReference type="Proteomes" id="UP001165740">
    <property type="component" value="Chromosome 11"/>
</dbReference>
<comment type="subcellular location">
    <subcellularLocation>
        <location evidence="1">Membrane</location>
    </subcellularLocation>
</comment>
<dbReference type="PRINTS" id="PR00237">
    <property type="entry name" value="GPCRRHODOPSN"/>
</dbReference>
<reference evidence="8" key="1">
    <citation type="submission" date="2025-08" db="UniProtKB">
        <authorList>
            <consortium name="RefSeq"/>
        </authorList>
    </citation>
    <scope>IDENTIFICATION</scope>
</reference>
<keyword evidence="4 5" id="KW-0472">Membrane</keyword>
<evidence type="ECO:0000313" key="8">
    <source>
        <dbReference type="RefSeq" id="XP_055860283.1"/>
    </source>
</evidence>
<dbReference type="GO" id="GO:0016020">
    <property type="term" value="C:membrane"/>
    <property type="evidence" value="ECO:0007669"/>
    <property type="project" value="UniProtKB-SubCell"/>
</dbReference>
<evidence type="ECO:0000256" key="3">
    <source>
        <dbReference type="ARBA" id="ARBA00022989"/>
    </source>
</evidence>
<evidence type="ECO:0000256" key="1">
    <source>
        <dbReference type="ARBA" id="ARBA00004370"/>
    </source>
</evidence>
<evidence type="ECO:0000256" key="5">
    <source>
        <dbReference type="SAM" id="Phobius"/>
    </source>
</evidence>
<accession>A0A9W2YC28</accession>
<name>A0A9W2YC28_BIOGL</name>
<sequence>MNIENLTATENISGSWAAFINFTFNTVTVNTIAEESRNDDTRLRIIQLYVQPIVGISGMVANILTFGMLIKSGLKKPSNIIIFGLTLADCFLLISSINVVELTARFLHSKETANYFGWECSENLARFLFILNRVLTTLHYWGGFAGTSLPVIITVERFIAVFFPIKFASIVTSKRAFLAVVSVWLFWGPWACFSAFLRDFRFTVLPNGQFIGYEKNSDFFIRNAVLIVNLNRYVFNFLSSIVPVSIVTFGCILIGVRVKYSYLQRQLISSAKKTKRPSLKTTRTLVAIALIFATIHGTYFIMTCAMVDQYLNHTTFSVVFDEIKLILVYVCGSCNFFVYVLINKKFRNILMNIFCKR</sequence>
<dbReference type="InterPro" id="IPR000276">
    <property type="entry name" value="GPCR_Rhodpsn"/>
</dbReference>
<dbReference type="Pfam" id="PF00001">
    <property type="entry name" value="7tm_1"/>
    <property type="match status" value="1"/>
</dbReference>
<keyword evidence="2 5" id="KW-0812">Transmembrane</keyword>
<keyword evidence="7" id="KW-1185">Reference proteome</keyword>
<organism evidence="7 8">
    <name type="scientific">Biomphalaria glabrata</name>
    <name type="common">Bloodfluke planorb</name>
    <name type="synonym">Freshwater snail</name>
    <dbReference type="NCBI Taxonomy" id="6526"/>
    <lineage>
        <taxon>Eukaryota</taxon>
        <taxon>Metazoa</taxon>
        <taxon>Spiralia</taxon>
        <taxon>Lophotrochozoa</taxon>
        <taxon>Mollusca</taxon>
        <taxon>Gastropoda</taxon>
        <taxon>Heterobranchia</taxon>
        <taxon>Euthyneura</taxon>
        <taxon>Panpulmonata</taxon>
        <taxon>Hygrophila</taxon>
        <taxon>Lymnaeoidea</taxon>
        <taxon>Planorbidae</taxon>
        <taxon>Biomphalaria</taxon>
    </lineage>
</organism>
<proteinExistence type="predicted"/>
<feature type="transmembrane region" description="Helical" evidence="5">
    <location>
        <begin position="177"/>
        <end position="197"/>
    </location>
</feature>
<dbReference type="GeneID" id="129921725"/>
<dbReference type="OrthoDB" id="6276488at2759"/>
<gene>
    <name evidence="8" type="primary">LOC129921725</name>
</gene>
<protein>
    <submittedName>
        <fullName evidence="8">Allatostatin-A receptor-like</fullName>
    </submittedName>
</protein>
<feature type="transmembrane region" description="Helical" evidence="5">
    <location>
        <begin position="81"/>
        <end position="100"/>
    </location>
</feature>
<evidence type="ECO:0000259" key="6">
    <source>
        <dbReference type="PROSITE" id="PS50262"/>
    </source>
</evidence>
<dbReference type="InterPro" id="IPR052954">
    <property type="entry name" value="GPCR-Ligand_Int"/>
</dbReference>
<dbReference type="PANTHER" id="PTHR46641:SF2">
    <property type="entry name" value="FMRFAMIDE RECEPTOR"/>
    <property type="match status" value="1"/>
</dbReference>
<dbReference type="GO" id="GO:0004930">
    <property type="term" value="F:G protein-coupled receptor activity"/>
    <property type="evidence" value="ECO:0007669"/>
    <property type="project" value="InterPro"/>
</dbReference>
<keyword evidence="3 5" id="KW-1133">Transmembrane helix</keyword>
<feature type="domain" description="G-protein coupled receptors family 1 profile" evidence="6">
    <location>
        <begin position="61"/>
        <end position="339"/>
    </location>
</feature>
<evidence type="ECO:0000313" key="7">
    <source>
        <dbReference type="Proteomes" id="UP001165740"/>
    </source>
</evidence>
<dbReference type="PANTHER" id="PTHR46641">
    <property type="entry name" value="FMRFAMIDE RECEPTOR-RELATED"/>
    <property type="match status" value="1"/>
</dbReference>
<evidence type="ECO:0000256" key="4">
    <source>
        <dbReference type="ARBA" id="ARBA00023136"/>
    </source>
</evidence>